<feature type="chain" id="PRO_5039033605" evidence="1">
    <location>
        <begin position="22"/>
        <end position="236"/>
    </location>
</feature>
<proteinExistence type="predicted"/>
<dbReference type="PROSITE" id="PS51257">
    <property type="entry name" value="PROKAR_LIPOPROTEIN"/>
    <property type="match status" value="1"/>
</dbReference>
<organism evidence="3 4">
    <name type="scientific">Rhodococcoides kroppenstedtii</name>
    <dbReference type="NCBI Taxonomy" id="293050"/>
    <lineage>
        <taxon>Bacteria</taxon>
        <taxon>Bacillati</taxon>
        <taxon>Actinomycetota</taxon>
        <taxon>Actinomycetes</taxon>
        <taxon>Mycobacteriales</taxon>
        <taxon>Nocardiaceae</taxon>
        <taxon>Rhodococcoides</taxon>
    </lineage>
</organism>
<dbReference type="InterPro" id="IPR036514">
    <property type="entry name" value="SGNH_hydro_sf"/>
</dbReference>
<dbReference type="GeneID" id="85485541"/>
<dbReference type="OrthoDB" id="4461173at2"/>
<dbReference type="Pfam" id="PF13472">
    <property type="entry name" value="Lipase_GDSL_2"/>
    <property type="match status" value="1"/>
</dbReference>
<protein>
    <submittedName>
        <fullName evidence="3">Lysophospholipase L1</fullName>
    </submittedName>
</protein>
<dbReference type="RefSeq" id="WP_068362051.1">
    <property type="nucleotide sequence ID" value="NZ_FOJN01000005.1"/>
</dbReference>
<dbReference type="Gene3D" id="3.40.50.1110">
    <property type="entry name" value="SGNH hydrolase"/>
    <property type="match status" value="1"/>
</dbReference>
<dbReference type="InterPro" id="IPR013830">
    <property type="entry name" value="SGNH_hydro"/>
</dbReference>
<feature type="domain" description="SGNH hydrolase-type esterase" evidence="2">
    <location>
        <begin position="56"/>
        <end position="216"/>
    </location>
</feature>
<evidence type="ECO:0000256" key="1">
    <source>
        <dbReference type="SAM" id="SignalP"/>
    </source>
</evidence>
<gene>
    <name evidence="3" type="ORF">SAMN05444374_10587</name>
</gene>
<dbReference type="AlphaFoldDB" id="A0A1I0TB17"/>
<dbReference type="InterPro" id="IPR051532">
    <property type="entry name" value="Ester_Hydrolysis_Enzymes"/>
</dbReference>
<dbReference type="PANTHER" id="PTHR30383">
    <property type="entry name" value="THIOESTERASE 1/PROTEASE 1/LYSOPHOSPHOLIPASE L1"/>
    <property type="match status" value="1"/>
</dbReference>
<dbReference type="EMBL" id="FOJN01000005">
    <property type="protein sequence ID" value="SFA48975.1"/>
    <property type="molecule type" value="Genomic_DNA"/>
</dbReference>
<evidence type="ECO:0000259" key="2">
    <source>
        <dbReference type="Pfam" id="PF13472"/>
    </source>
</evidence>
<evidence type="ECO:0000313" key="4">
    <source>
        <dbReference type="Proteomes" id="UP000182054"/>
    </source>
</evidence>
<reference evidence="3 4" key="1">
    <citation type="submission" date="2016-10" db="EMBL/GenBank/DDBJ databases">
        <authorList>
            <person name="de Groot N.N."/>
        </authorList>
    </citation>
    <scope>NUCLEOTIDE SEQUENCE [LARGE SCALE GENOMIC DNA]</scope>
    <source>
        <strain evidence="3 4">DSM 44908</strain>
    </source>
</reference>
<dbReference type="SUPFAM" id="SSF52266">
    <property type="entry name" value="SGNH hydrolase"/>
    <property type="match status" value="1"/>
</dbReference>
<feature type="signal peptide" evidence="1">
    <location>
        <begin position="1"/>
        <end position="21"/>
    </location>
</feature>
<sequence length="236" mass="23557">MTTRGAVAVLAGLALLGAGCAAGTTSTAPVAAPDPVPASVAVAENAATASPERVAVLGDSFSSGSGNDVVWPEVLADEHGFDLINVSLGGAGYVAGDDEWGTFGDEVDDAVAADPDVVLVVGSENDVDEDPTEVYEAALTLFARLHAGAPAAEVVAVGPIWSGDVPVPAELRDVDSAVEAAALASNVDYVDTLDAGWLADPAIIQDDGDHPTDAGQFLLADAIDDAVDVVEPGLLG</sequence>
<name>A0A1I0TB17_9NOCA</name>
<keyword evidence="1" id="KW-0732">Signal</keyword>
<accession>A0A1I0TB17</accession>
<evidence type="ECO:0000313" key="3">
    <source>
        <dbReference type="EMBL" id="SFA48975.1"/>
    </source>
</evidence>
<dbReference type="CDD" id="cd00229">
    <property type="entry name" value="SGNH_hydrolase"/>
    <property type="match status" value="1"/>
</dbReference>
<dbReference type="Proteomes" id="UP000182054">
    <property type="component" value="Unassembled WGS sequence"/>
</dbReference>